<dbReference type="Proteomes" id="UP000230758">
    <property type="component" value="Unassembled WGS sequence"/>
</dbReference>
<dbReference type="EMBL" id="PFXF01000001">
    <property type="protein sequence ID" value="PJA33239.1"/>
    <property type="molecule type" value="Genomic_DNA"/>
</dbReference>
<comment type="caution">
    <text evidence="2">The sequence shown here is derived from an EMBL/GenBank/DDBJ whole genome shotgun (WGS) entry which is preliminary data.</text>
</comment>
<sequence>MDLTLITSKGEVTLIDCSDGADIPEGMEWLKKIKCHQRHGRLLWDGTNLEELRSWRQPQHIFVPWNVCVLYWLLGNRGQIPLWLKGKYLVFRGTCFLNQDGEGVLLSLFWNKYQEDWAILPYPENWIEETRRSSRNKPVKPVRLVYSSGGCNETGGQRARKSERPELRVVKS</sequence>
<gene>
    <name evidence="2" type="ORF">CO185_00050</name>
</gene>
<accession>A0A2M7WTC9</accession>
<feature type="region of interest" description="Disordered" evidence="1">
    <location>
        <begin position="147"/>
        <end position="172"/>
    </location>
</feature>
<evidence type="ECO:0000313" key="3">
    <source>
        <dbReference type="Proteomes" id="UP000230758"/>
    </source>
</evidence>
<evidence type="ECO:0000256" key="1">
    <source>
        <dbReference type="SAM" id="MobiDB-lite"/>
    </source>
</evidence>
<reference evidence="3" key="1">
    <citation type="submission" date="2017-09" db="EMBL/GenBank/DDBJ databases">
        <title>Depth-based differentiation of microbial function through sediment-hosted aquifers and enrichment of novel symbionts in the deep terrestrial subsurface.</title>
        <authorList>
            <person name="Probst A.J."/>
            <person name="Ladd B."/>
            <person name="Jarett J.K."/>
            <person name="Geller-Mcgrath D.E."/>
            <person name="Sieber C.M.K."/>
            <person name="Emerson J.B."/>
            <person name="Anantharaman K."/>
            <person name="Thomas B.C."/>
            <person name="Malmstrom R."/>
            <person name="Stieglmeier M."/>
            <person name="Klingl A."/>
            <person name="Woyke T."/>
            <person name="Ryan C.M."/>
            <person name="Banfield J.F."/>
        </authorList>
    </citation>
    <scope>NUCLEOTIDE SEQUENCE [LARGE SCALE GENOMIC DNA]</scope>
</reference>
<protein>
    <submittedName>
        <fullName evidence="2">Uncharacterized protein</fullName>
    </submittedName>
</protein>
<evidence type="ECO:0000313" key="2">
    <source>
        <dbReference type="EMBL" id="PJA33239.1"/>
    </source>
</evidence>
<organism evidence="2 3">
    <name type="scientific">Candidatus Zambryskibacteria bacterium CG_4_9_14_3_um_filter_42_15</name>
    <dbReference type="NCBI Taxonomy" id="1975112"/>
    <lineage>
        <taxon>Bacteria</taxon>
        <taxon>Candidatus Zambryskiibacteriota</taxon>
    </lineage>
</organism>
<dbReference type="AlphaFoldDB" id="A0A2M7WTC9"/>
<name>A0A2M7WTC9_9BACT</name>
<proteinExistence type="predicted"/>
<feature type="compositionally biased region" description="Basic and acidic residues" evidence="1">
    <location>
        <begin position="160"/>
        <end position="172"/>
    </location>
</feature>